<dbReference type="InterPro" id="IPR043136">
    <property type="entry name" value="B30.2/SPRY_sf"/>
</dbReference>
<dbReference type="PANTHER" id="PTHR12864">
    <property type="entry name" value="RAN BINDING PROTEIN 9-RELATED"/>
    <property type="match status" value="1"/>
</dbReference>
<comment type="caution">
    <text evidence="5">The sequence shown here is derived from an EMBL/GenBank/DDBJ whole genome shotgun (WGS) entry which is preliminary data.</text>
</comment>
<dbReference type="PROSITE" id="PS50188">
    <property type="entry name" value="B302_SPRY"/>
    <property type="match status" value="1"/>
</dbReference>
<dbReference type="InterPro" id="IPR003877">
    <property type="entry name" value="SPRY_dom"/>
</dbReference>
<evidence type="ECO:0000313" key="5">
    <source>
        <dbReference type="EMBL" id="KAF2430028.1"/>
    </source>
</evidence>
<evidence type="ECO:0000256" key="1">
    <source>
        <dbReference type="ARBA" id="ARBA00002343"/>
    </source>
</evidence>
<dbReference type="InterPro" id="IPR050618">
    <property type="entry name" value="Ubq-SigPath_Reg"/>
</dbReference>
<dbReference type="Pfam" id="PF10607">
    <property type="entry name" value="CTLH"/>
    <property type="match status" value="1"/>
</dbReference>
<dbReference type="SUPFAM" id="SSF49899">
    <property type="entry name" value="Concanavalin A-like lectins/glucanases"/>
    <property type="match status" value="1"/>
</dbReference>
<comment type="function">
    <text evidence="1">Involved in the proteasome-dependent degradation of fructose-1,6-bisphosphatase.</text>
</comment>
<evidence type="ECO:0000259" key="4">
    <source>
        <dbReference type="PROSITE" id="PS50897"/>
    </source>
</evidence>
<sequence>MGNGGFDRSQEPHFFIPSYLKGTRHAERLLKAHKSRLRSRTTESAKSATSTGGTNSLSTSSSSINLHQKMVPSHRGMTHDIIEKAPTPIYEDAVAQLPSCWNRNDKWAGLEIEGGGLEVIYRGASKTHVDEAAAVRSDRPMPRECGIYYFEITIMSKGKENKPSLVSIGFSGPKVILSRLPGWEPNSWAYHGDDGNTFNCTASGRPYGHKYNTSDVIGCGVNFRTGEAFFTRNGHYLGTAFTDIKAVDLYPSVGMKKPNEHLRVNFGQSPFCFEIDSLVEAERRETMDLISSMPVTGLCPPLNETQLIHQLIAQYLAHDGYIDTARAFAEEVRQENKNLTYNIPGSDSEASKDLEPEEDVDAIQRQKIRASILDGDIDRALKLINIYYPTVLSANEPIYFKLRCRKFIEMIRHCAELSDSPSPITSKNNTSSDSYNGVFSHQMELDESNGFEDGMDTSDDLSNSAIGGVGIGLDGNQTFGNSSSNGNSEGNGFLGYGDLMNKTLEYGRELKDEFDGDGRGSSISVRKTLEDTLALIAYSDPREGPLRALLDVEGRIPIAEELNGAILVSLGKSSSSSLERLFAQTDVLLSECGADGSAGALINLRSI</sequence>
<dbReference type="CDD" id="cd12909">
    <property type="entry name" value="SPRY_RanBP9_10"/>
    <property type="match status" value="1"/>
</dbReference>
<gene>
    <name evidence="5" type="ORF">EJ08DRAFT_670728</name>
</gene>
<dbReference type="SMART" id="SM00668">
    <property type="entry name" value="CTLH"/>
    <property type="match status" value="1"/>
</dbReference>
<keyword evidence="6" id="KW-1185">Reference proteome</keyword>
<dbReference type="OrthoDB" id="25503at2759"/>
<evidence type="ECO:0000256" key="2">
    <source>
        <dbReference type="SAM" id="MobiDB-lite"/>
    </source>
</evidence>
<dbReference type="InterPro" id="IPR013144">
    <property type="entry name" value="CRA_dom"/>
</dbReference>
<feature type="compositionally biased region" description="Low complexity" evidence="2">
    <location>
        <begin position="47"/>
        <end position="63"/>
    </location>
</feature>
<dbReference type="AlphaFoldDB" id="A0A9P4TYM3"/>
<dbReference type="SMART" id="SM00449">
    <property type="entry name" value="SPRY"/>
    <property type="match status" value="1"/>
</dbReference>
<dbReference type="Pfam" id="PF00622">
    <property type="entry name" value="SPRY"/>
    <property type="match status" value="1"/>
</dbReference>
<evidence type="ECO:0000259" key="3">
    <source>
        <dbReference type="PROSITE" id="PS50188"/>
    </source>
</evidence>
<dbReference type="PROSITE" id="PS50897">
    <property type="entry name" value="CTLH"/>
    <property type="match status" value="1"/>
</dbReference>
<protein>
    <submittedName>
        <fullName evidence="5">SPRY-domain-containing protein</fullName>
    </submittedName>
</protein>
<dbReference type="Proteomes" id="UP000800235">
    <property type="component" value="Unassembled WGS sequence"/>
</dbReference>
<feature type="domain" description="B30.2/SPRY" evidence="3">
    <location>
        <begin position="79"/>
        <end position="271"/>
    </location>
</feature>
<organism evidence="5 6">
    <name type="scientific">Tothia fuscella</name>
    <dbReference type="NCBI Taxonomy" id="1048955"/>
    <lineage>
        <taxon>Eukaryota</taxon>
        <taxon>Fungi</taxon>
        <taxon>Dikarya</taxon>
        <taxon>Ascomycota</taxon>
        <taxon>Pezizomycotina</taxon>
        <taxon>Dothideomycetes</taxon>
        <taxon>Pleosporomycetidae</taxon>
        <taxon>Venturiales</taxon>
        <taxon>Cylindrosympodiaceae</taxon>
        <taxon>Tothia</taxon>
    </lineage>
</organism>
<name>A0A9P4TYM3_9PEZI</name>
<dbReference type="InterPro" id="IPR006595">
    <property type="entry name" value="CTLH_C"/>
</dbReference>
<evidence type="ECO:0000313" key="6">
    <source>
        <dbReference type="Proteomes" id="UP000800235"/>
    </source>
</evidence>
<dbReference type="InterPro" id="IPR035782">
    <property type="entry name" value="SPRY_RanBP9/10"/>
</dbReference>
<reference evidence="5" key="1">
    <citation type="journal article" date="2020" name="Stud. Mycol.">
        <title>101 Dothideomycetes genomes: a test case for predicting lifestyles and emergence of pathogens.</title>
        <authorList>
            <person name="Haridas S."/>
            <person name="Albert R."/>
            <person name="Binder M."/>
            <person name="Bloem J."/>
            <person name="Labutti K."/>
            <person name="Salamov A."/>
            <person name="Andreopoulos B."/>
            <person name="Baker S."/>
            <person name="Barry K."/>
            <person name="Bills G."/>
            <person name="Bluhm B."/>
            <person name="Cannon C."/>
            <person name="Castanera R."/>
            <person name="Culley D."/>
            <person name="Daum C."/>
            <person name="Ezra D."/>
            <person name="Gonzalez J."/>
            <person name="Henrissat B."/>
            <person name="Kuo A."/>
            <person name="Liang C."/>
            <person name="Lipzen A."/>
            <person name="Lutzoni F."/>
            <person name="Magnuson J."/>
            <person name="Mondo S."/>
            <person name="Nolan M."/>
            <person name="Ohm R."/>
            <person name="Pangilinan J."/>
            <person name="Park H.-J."/>
            <person name="Ramirez L."/>
            <person name="Alfaro M."/>
            <person name="Sun H."/>
            <person name="Tritt A."/>
            <person name="Yoshinaga Y."/>
            <person name="Zwiers L.-H."/>
            <person name="Turgeon B."/>
            <person name="Goodwin S."/>
            <person name="Spatafora J."/>
            <person name="Crous P."/>
            <person name="Grigoriev I."/>
        </authorList>
    </citation>
    <scope>NUCLEOTIDE SEQUENCE</scope>
    <source>
        <strain evidence="5">CBS 130266</strain>
    </source>
</reference>
<dbReference type="Gene3D" id="2.60.120.920">
    <property type="match status" value="1"/>
</dbReference>
<dbReference type="InterPro" id="IPR001870">
    <property type="entry name" value="B30.2/SPRY"/>
</dbReference>
<dbReference type="SMART" id="SM00757">
    <property type="entry name" value="CRA"/>
    <property type="match status" value="1"/>
</dbReference>
<dbReference type="PROSITE" id="PS50896">
    <property type="entry name" value="LISH"/>
    <property type="match status" value="1"/>
</dbReference>
<dbReference type="InterPro" id="IPR013320">
    <property type="entry name" value="ConA-like_dom_sf"/>
</dbReference>
<dbReference type="InterPro" id="IPR024964">
    <property type="entry name" value="CTLH/CRA"/>
</dbReference>
<dbReference type="EMBL" id="MU007042">
    <property type="protein sequence ID" value="KAF2430028.1"/>
    <property type="molecule type" value="Genomic_DNA"/>
</dbReference>
<dbReference type="SMART" id="SM00667">
    <property type="entry name" value="LisH"/>
    <property type="match status" value="1"/>
</dbReference>
<feature type="domain" description="CTLH" evidence="4">
    <location>
        <begin position="361"/>
        <end position="418"/>
    </location>
</feature>
<proteinExistence type="predicted"/>
<accession>A0A9P4TYM3</accession>
<dbReference type="InterPro" id="IPR006594">
    <property type="entry name" value="LisH"/>
</dbReference>
<feature type="region of interest" description="Disordered" evidence="2">
    <location>
        <begin position="33"/>
        <end position="64"/>
    </location>
</feature>